<dbReference type="PANTHER" id="PTHR36115">
    <property type="entry name" value="PROLINE-RICH ANTIGEN HOMOLOG-RELATED"/>
    <property type="match status" value="1"/>
</dbReference>
<keyword evidence="1" id="KW-0472">Membrane</keyword>
<keyword evidence="1" id="KW-0812">Transmembrane</keyword>
<dbReference type="Proteomes" id="UP000274391">
    <property type="component" value="Unassembled WGS sequence"/>
</dbReference>
<evidence type="ECO:0000256" key="1">
    <source>
        <dbReference type="SAM" id="Phobius"/>
    </source>
</evidence>
<reference evidence="2 3" key="1">
    <citation type="submission" date="2018-11" db="EMBL/GenBank/DDBJ databases">
        <title>YIM 102482-1 draft genome.</title>
        <authorList>
            <person name="Li G."/>
            <person name="Jiang Y."/>
        </authorList>
    </citation>
    <scope>NUCLEOTIDE SEQUENCE [LARGE SCALE GENOMIC DNA]</scope>
    <source>
        <strain evidence="2 3">YIM 102482-1</strain>
    </source>
</reference>
<dbReference type="PANTHER" id="PTHR36115:SF6">
    <property type="entry name" value="PROLINE-RICH ANTIGEN HOMOLOG"/>
    <property type="match status" value="1"/>
</dbReference>
<evidence type="ECO:0000313" key="3">
    <source>
        <dbReference type="Proteomes" id="UP000274391"/>
    </source>
</evidence>
<comment type="caution">
    <text evidence="2">The sequence shown here is derived from an EMBL/GenBank/DDBJ whole genome shotgun (WGS) entry which is preliminary data.</text>
</comment>
<dbReference type="RefSeq" id="WP_124969065.1">
    <property type="nucleotide sequence ID" value="NZ_RQVS01000001.1"/>
</dbReference>
<proteinExistence type="predicted"/>
<dbReference type="InterPro" id="IPR051791">
    <property type="entry name" value="Pra-immunoreactive"/>
</dbReference>
<dbReference type="InterPro" id="IPR016795">
    <property type="entry name" value="UCP021697"/>
</dbReference>
<evidence type="ECO:0000313" key="2">
    <source>
        <dbReference type="EMBL" id="RRJ88809.1"/>
    </source>
</evidence>
<keyword evidence="3" id="KW-1185">Reference proteome</keyword>
<dbReference type="PIRSF" id="PIRSF021697">
    <property type="entry name" value="UCP021697"/>
    <property type="match status" value="1"/>
</dbReference>
<dbReference type="EMBL" id="RQVS01000001">
    <property type="protein sequence ID" value="RRJ88809.1"/>
    <property type="molecule type" value="Genomic_DNA"/>
</dbReference>
<name>A0A3P3W580_9MICO</name>
<dbReference type="OrthoDB" id="5187110at2"/>
<sequence length="140" mass="15245">MPAKSAPTPPPQSSYPGERLGLPREGAGSIASFGQRIGGLAVDWGIAVLISWLFFDYHPLLTSVVFVVLTALTISLLGGTIGHLVFGMRLNTVSGTAPGWWRPLLRQVLLMLVLPAVVWDQDNRGGHDIFSGLVLRRFRR</sequence>
<dbReference type="AlphaFoldDB" id="A0A3P3W580"/>
<organism evidence="2 3">
    <name type="scientific">Gulosibacter macacae</name>
    <dbReference type="NCBI Taxonomy" id="2488791"/>
    <lineage>
        <taxon>Bacteria</taxon>
        <taxon>Bacillati</taxon>
        <taxon>Actinomycetota</taxon>
        <taxon>Actinomycetes</taxon>
        <taxon>Micrococcales</taxon>
        <taxon>Microbacteriaceae</taxon>
        <taxon>Gulosibacter</taxon>
    </lineage>
</organism>
<keyword evidence="1" id="KW-1133">Transmembrane helix</keyword>
<gene>
    <name evidence="2" type="ORF">EG850_01345</name>
</gene>
<feature type="transmembrane region" description="Helical" evidence="1">
    <location>
        <begin position="37"/>
        <end position="55"/>
    </location>
</feature>
<feature type="transmembrane region" description="Helical" evidence="1">
    <location>
        <begin position="61"/>
        <end position="86"/>
    </location>
</feature>
<protein>
    <submittedName>
        <fullName evidence="2">RDD family protein</fullName>
    </submittedName>
</protein>
<accession>A0A3P3W580</accession>